<name>A0A6A5ZRP1_9PLEO</name>
<evidence type="ECO:0008006" key="4">
    <source>
        <dbReference type="Google" id="ProtNLM"/>
    </source>
</evidence>
<evidence type="ECO:0000313" key="2">
    <source>
        <dbReference type="EMBL" id="KAF2122149.1"/>
    </source>
</evidence>
<reference evidence="2" key="1">
    <citation type="journal article" date="2020" name="Stud. Mycol.">
        <title>101 Dothideomycetes genomes: a test case for predicting lifestyles and emergence of pathogens.</title>
        <authorList>
            <person name="Haridas S."/>
            <person name="Albert R."/>
            <person name="Binder M."/>
            <person name="Bloem J."/>
            <person name="Labutti K."/>
            <person name="Salamov A."/>
            <person name="Andreopoulos B."/>
            <person name="Baker S."/>
            <person name="Barry K."/>
            <person name="Bills G."/>
            <person name="Bluhm B."/>
            <person name="Cannon C."/>
            <person name="Castanera R."/>
            <person name="Culley D."/>
            <person name="Daum C."/>
            <person name="Ezra D."/>
            <person name="Gonzalez J."/>
            <person name="Henrissat B."/>
            <person name="Kuo A."/>
            <person name="Liang C."/>
            <person name="Lipzen A."/>
            <person name="Lutzoni F."/>
            <person name="Magnuson J."/>
            <person name="Mondo S."/>
            <person name="Nolan M."/>
            <person name="Ohm R."/>
            <person name="Pangilinan J."/>
            <person name="Park H.-J."/>
            <person name="Ramirez L."/>
            <person name="Alfaro M."/>
            <person name="Sun H."/>
            <person name="Tritt A."/>
            <person name="Yoshinaga Y."/>
            <person name="Zwiers L.-H."/>
            <person name="Turgeon B."/>
            <person name="Goodwin S."/>
            <person name="Spatafora J."/>
            <person name="Crous P."/>
            <person name="Grigoriev I."/>
        </authorList>
    </citation>
    <scope>NUCLEOTIDE SEQUENCE</scope>
    <source>
        <strain evidence="2">CBS 627.86</strain>
    </source>
</reference>
<dbReference type="Proteomes" id="UP000799770">
    <property type="component" value="Unassembled WGS sequence"/>
</dbReference>
<feature type="region of interest" description="Disordered" evidence="1">
    <location>
        <begin position="71"/>
        <end position="91"/>
    </location>
</feature>
<feature type="compositionally biased region" description="Low complexity" evidence="1">
    <location>
        <begin position="14"/>
        <end position="31"/>
    </location>
</feature>
<feature type="region of interest" description="Disordered" evidence="1">
    <location>
        <begin position="344"/>
        <end position="369"/>
    </location>
</feature>
<accession>A0A6A5ZRP1</accession>
<feature type="region of interest" description="Disordered" evidence="1">
    <location>
        <begin position="1"/>
        <end position="59"/>
    </location>
</feature>
<dbReference type="EMBL" id="ML977311">
    <property type="protein sequence ID" value="KAF2122149.1"/>
    <property type="molecule type" value="Genomic_DNA"/>
</dbReference>
<feature type="compositionally biased region" description="Polar residues" evidence="1">
    <location>
        <begin position="71"/>
        <end position="82"/>
    </location>
</feature>
<protein>
    <recommendedName>
        <fullName evidence="4">BTB domain-containing protein</fullName>
    </recommendedName>
</protein>
<evidence type="ECO:0000313" key="3">
    <source>
        <dbReference type="Proteomes" id="UP000799770"/>
    </source>
</evidence>
<gene>
    <name evidence="2" type="ORF">BDV96DRAFT_627296</name>
</gene>
<proteinExistence type="predicted"/>
<feature type="compositionally biased region" description="Low complexity" evidence="1">
    <location>
        <begin position="46"/>
        <end position="55"/>
    </location>
</feature>
<feature type="compositionally biased region" description="Acidic residues" evidence="1">
    <location>
        <begin position="358"/>
        <end position="369"/>
    </location>
</feature>
<sequence>MSTPQTPAKAPEITNVSVSGVAGGTTTSTHTGADEAPGLDSKTKPSSAAAGDAASTGRSISTHVFGQANQTKPLFSITSPNPGTKPFATSGARLDVSAPPMSAPRAMQDSTEHHFATPTETFGSKLFGPTQNALVSTGAAFRPVPAIAGNDHLLSFGLGIFCINVQDAEKKKQFKIHADLVSQRSSFFCSKLSDETSTPDVVIDINTYIMGFDLYMQLIYGGLSMSHIGQICHDEVMVGLAKLYAVGVAVKDFEAQDVATEAIRNRSNTFDKGMRDIPDGEAITILYNHSNESSGARRLVLDLYAFRHEAIEFIKDKKGTFPKAFLDNLLTKALEVRTATKFQDPTTADHTSYREVDPAIEDEDDDGGA</sequence>
<organism evidence="2 3">
    <name type="scientific">Lophiotrema nucula</name>
    <dbReference type="NCBI Taxonomy" id="690887"/>
    <lineage>
        <taxon>Eukaryota</taxon>
        <taxon>Fungi</taxon>
        <taxon>Dikarya</taxon>
        <taxon>Ascomycota</taxon>
        <taxon>Pezizomycotina</taxon>
        <taxon>Dothideomycetes</taxon>
        <taxon>Pleosporomycetidae</taxon>
        <taxon>Pleosporales</taxon>
        <taxon>Lophiotremataceae</taxon>
        <taxon>Lophiotrema</taxon>
    </lineage>
</organism>
<dbReference type="AlphaFoldDB" id="A0A6A5ZRP1"/>
<keyword evidence="3" id="KW-1185">Reference proteome</keyword>
<evidence type="ECO:0000256" key="1">
    <source>
        <dbReference type="SAM" id="MobiDB-lite"/>
    </source>
</evidence>